<accession>A0A8C6KD95</accession>
<evidence type="ECO:0000256" key="6">
    <source>
        <dbReference type="ARBA" id="ARBA00022454"/>
    </source>
</evidence>
<evidence type="ECO:0000313" key="25">
    <source>
        <dbReference type="Proteomes" id="UP000694548"/>
    </source>
</evidence>
<organism evidence="24 25">
    <name type="scientific">Nothobranchius furzeri</name>
    <name type="common">Turquoise killifish</name>
    <dbReference type="NCBI Taxonomy" id="105023"/>
    <lineage>
        <taxon>Eukaryota</taxon>
        <taxon>Metazoa</taxon>
        <taxon>Chordata</taxon>
        <taxon>Craniata</taxon>
        <taxon>Vertebrata</taxon>
        <taxon>Euteleostomi</taxon>
        <taxon>Actinopterygii</taxon>
        <taxon>Neopterygii</taxon>
        <taxon>Teleostei</taxon>
        <taxon>Neoteleostei</taxon>
        <taxon>Acanthomorphata</taxon>
        <taxon>Ovalentaria</taxon>
        <taxon>Atherinomorphae</taxon>
        <taxon>Cyprinodontiformes</taxon>
        <taxon>Nothobranchiidae</taxon>
        <taxon>Nothobranchius</taxon>
    </lineage>
</organism>
<evidence type="ECO:0000256" key="17">
    <source>
        <dbReference type="ARBA" id="ARBA00023242"/>
    </source>
</evidence>
<keyword evidence="16" id="KW-0206">Cytoskeleton</keyword>
<dbReference type="GO" id="GO:0005635">
    <property type="term" value="C:nuclear envelope"/>
    <property type="evidence" value="ECO:0007669"/>
    <property type="project" value="UniProtKB-SubCell"/>
</dbReference>
<dbReference type="GO" id="GO:1990728">
    <property type="term" value="C:mitotic spindle assembly checkpoint MAD1-MAD2 complex"/>
    <property type="evidence" value="ECO:0007669"/>
    <property type="project" value="UniProtKB-ARBA"/>
</dbReference>
<reference evidence="24" key="1">
    <citation type="submission" date="2014-08" db="EMBL/GenBank/DDBJ databases">
        <authorList>
            <person name="Senf B."/>
            <person name="Petzold A."/>
            <person name="Downie B.R."/>
            <person name="Koch P."/>
            <person name="Platzer M."/>
        </authorList>
    </citation>
    <scope>NUCLEOTIDE SEQUENCE [LARGE SCALE GENOMIC DNA]</scope>
    <source>
        <strain evidence="24">GRZ</strain>
    </source>
</reference>
<dbReference type="GO" id="GO:1990706">
    <property type="term" value="C:MAD1 complex"/>
    <property type="evidence" value="ECO:0007669"/>
    <property type="project" value="UniProtKB-ARBA"/>
</dbReference>
<evidence type="ECO:0000313" key="24">
    <source>
        <dbReference type="Ensembl" id="ENSNFUP00015000902.1"/>
    </source>
</evidence>
<evidence type="ECO:0000256" key="21">
    <source>
        <dbReference type="ARBA" id="ARBA00073985"/>
    </source>
</evidence>
<feature type="coiled-coil region" evidence="23">
    <location>
        <begin position="137"/>
        <end position="354"/>
    </location>
</feature>
<dbReference type="FunFam" id="1.20.5.170:FF:000051">
    <property type="entry name" value="mitotic spindle assembly checkpoint protein MAD1"/>
    <property type="match status" value="1"/>
</dbReference>
<evidence type="ECO:0000256" key="16">
    <source>
        <dbReference type="ARBA" id="ARBA00023212"/>
    </source>
</evidence>
<evidence type="ECO:0000256" key="18">
    <source>
        <dbReference type="ARBA" id="ARBA00023306"/>
    </source>
</evidence>
<proteinExistence type="inferred from homology"/>
<dbReference type="GO" id="GO:0072686">
    <property type="term" value="C:mitotic spindle"/>
    <property type="evidence" value="ECO:0007669"/>
    <property type="project" value="TreeGrafter"/>
</dbReference>
<evidence type="ECO:0000256" key="9">
    <source>
        <dbReference type="ARBA" id="ARBA00022553"/>
    </source>
</evidence>
<dbReference type="Gene3D" id="3.30.457.60">
    <property type="match status" value="1"/>
</dbReference>
<dbReference type="GO" id="GO:0051315">
    <property type="term" value="P:attachment of mitotic spindle microtubules to kinetochore"/>
    <property type="evidence" value="ECO:0007669"/>
    <property type="project" value="TreeGrafter"/>
</dbReference>
<evidence type="ECO:0000256" key="4">
    <source>
        <dbReference type="ARBA" id="ARBA00004647"/>
    </source>
</evidence>
<gene>
    <name evidence="24" type="primary">MAD1L1</name>
    <name evidence="24" type="synonym">mad1l1</name>
</gene>
<dbReference type="PANTHER" id="PTHR23168:SF0">
    <property type="entry name" value="MITOTIC SPINDLE ASSEMBLY CHECKPOINT PROTEIN MAD1"/>
    <property type="match status" value="1"/>
</dbReference>
<evidence type="ECO:0000256" key="8">
    <source>
        <dbReference type="ARBA" id="ARBA00022499"/>
    </source>
</evidence>
<keyword evidence="25" id="KW-1185">Reference proteome</keyword>
<evidence type="ECO:0000256" key="3">
    <source>
        <dbReference type="ARBA" id="ARBA00004629"/>
    </source>
</evidence>
<keyword evidence="14" id="KW-0007">Acetylation</keyword>
<dbReference type="GO" id="GO:0000776">
    <property type="term" value="C:kinetochore"/>
    <property type="evidence" value="ECO:0007669"/>
    <property type="project" value="UniProtKB-KW"/>
</dbReference>
<comment type="subcellular location">
    <subcellularLocation>
        <location evidence="3">Chromosome</location>
        <location evidence="3">Centromere</location>
        <location evidence="3">Kinetochore</location>
    </subcellularLocation>
    <subcellularLocation>
        <location evidence="2">Cytoplasm</location>
        <location evidence="2">Cytoskeleton</location>
        <location evidence="2">Microtubule organizing center</location>
        <location evidence="2">Centrosome</location>
    </subcellularLocation>
    <subcellularLocation>
        <location evidence="4">Cytoplasm</location>
        <location evidence="4">Cytoskeleton</location>
        <location evidence="4">Spindle pole</location>
    </subcellularLocation>
    <subcellularLocation>
        <location evidence="1">Nucleus envelope</location>
    </subcellularLocation>
</comment>
<keyword evidence="12" id="KW-0995">Kinetochore</keyword>
<keyword evidence="7" id="KW-0963">Cytoplasm</keyword>
<keyword evidence="15 23" id="KW-0175">Coiled coil</keyword>
<evidence type="ECO:0000256" key="11">
    <source>
        <dbReference type="ARBA" id="ARBA00022776"/>
    </source>
</evidence>
<dbReference type="Gene3D" id="1.20.5.170">
    <property type="match status" value="1"/>
</dbReference>
<comment type="similarity">
    <text evidence="5">Belongs to the MAD1 family.</text>
</comment>
<evidence type="ECO:0000256" key="12">
    <source>
        <dbReference type="ARBA" id="ARBA00022838"/>
    </source>
</evidence>
<keyword evidence="8" id="KW-1017">Isopeptide bond</keyword>
<dbReference type="GO" id="GO:0000922">
    <property type="term" value="C:spindle pole"/>
    <property type="evidence" value="ECO:0007669"/>
    <property type="project" value="UniProtKB-SubCell"/>
</dbReference>
<sequence length="757" mass="88351">MLLSVFVIEEVLMFQSFSFPEFFLNCVQSVTPVVYTMDFEDDTTVLTTLRSFNTFISRPERSQLQSERSAESGNLQNQYKRQMELLEAAERVHTQHRYLQLDQEKKQMELSHKRARFELEKAVSESARDLGHEVDRNQELLGRIRKLEERETEAKKNLSEQLEENSSLCKKVEGLNKKLEERDTLLNAANQTITSLKDEIRDLRQNIQNQELTISTQTLENQELQEQLDLQRRKYQEVFQRCQSLQDAQSSCSEHIIKIKELETRLALQEQDIVIVKNVKSEVARLPDLEKDLKRLRDENAFLRESRENCSLLKEKVEGLRSKLERMEKTKEELVNMELEKERLAEKLQAWENLGQSTGLNIRKPEDLSREVIQIQQREITLKEQNYALGSRVRSLERSQSTLLAEMTQQSSKIMEEQNKREAQESLVRRLQRRVLLLTKERNGMRAILESYDSELAPSEYSPQLANRLKEAEEVLQRTQNHNMDMEAQLTKTQEEMGVLKLQLQTVELELETAKKEQVSAADSCSSATKEEVNILRQKIEDLEKERQRLEEQNNNLEMRLERHNLQGDYDPVKTRVVHLKMNPTAAAKQQRQQDVEVLREEVTRLRELVRSLQDGGAVGLSQGDSYITSSLNLNLPPSEEVLDLRKQMESSKLTNQRLKEVFQKKIQEFRTVCYVLTGYQIDITIENQYRLTSVYAEHMEDSLLFRKGSNGNMQLMETEFSKTLGEMVALHLHHQKSIPAFLSAVTLDLFSRQTTI</sequence>
<dbReference type="GO" id="GO:0051301">
    <property type="term" value="P:cell division"/>
    <property type="evidence" value="ECO:0007669"/>
    <property type="project" value="UniProtKB-KW"/>
</dbReference>
<evidence type="ECO:0000256" key="14">
    <source>
        <dbReference type="ARBA" id="ARBA00022990"/>
    </source>
</evidence>
<evidence type="ECO:0000256" key="5">
    <source>
        <dbReference type="ARBA" id="ARBA00008029"/>
    </source>
</evidence>
<dbReference type="Ensembl" id="ENSNFUT00015000988.1">
    <property type="protein sequence ID" value="ENSNFUP00015000902.1"/>
    <property type="gene ID" value="ENSNFUG00015000517.1"/>
</dbReference>
<evidence type="ECO:0000256" key="13">
    <source>
        <dbReference type="ARBA" id="ARBA00022843"/>
    </source>
</evidence>
<dbReference type="InterPro" id="IPR008672">
    <property type="entry name" value="Mad1"/>
</dbReference>
<feature type="coiled-coil region" evidence="23">
    <location>
        <begin position="414"/>
        <end position="616"/>
    </location>
</feature>
<dbReference type="Proteomes" id="UP000694548">
    <property type="component" value="Chromosome sgr02"/>
</dbReference>
<comment type="function">
    <text evidence="20">Component of the spindle-assembly checkpoint that prevents the onset of anaphase until all chromosomes are properly aligned at the metaphase plate. Forms a heterotetrameric complex with the closed conformation form of MAD2L1 (C-MAD2) at unattached kinetochores during prometaphase, recruits an open conformation of MAD2L1 (O-MAD2) and promotes the conversion of O-MAD2 to C-MAD2, which ensures mitotic checkpoint signaling.</text>
</comment>
<evidence type="ECO:0000256" key="7">
    <source>
        <dbReference type="ARBA" id="ARBA00022490"/>
    </source>
</evidence>
<dbReference type="Pfam" id="PF05557">
    <property type="entry name" value="MAD"/>
    <property type="match status" value="1"/>
</dbReference>
<evidence type="ECO:0000256" key="15">
    <source>
        <dbReference type="ARBA" id="ARBA00023054"/>
    </source>
</evidence>
<protein>
    <recommendedName>
        <fullName evidence="21">Mitotic spindle assembly checkpoint protein MAD1</fullName>
    </recommendedName>
    <alternativeName>
        <fullName evidence="22">Mitotic arrest deficient 1-like protein 1</fullName>
    </alternativeName>
</protein>
<evidence type="ECO:0000256" key="20">
    <source>
        <dbReference type="ARBA" id="ARBA00053509"/>
    </source>
</evidence>
<dbReference type="GO" id="GO:0005813">
    <property type="term" value="C:centrosome"/>
    <property type="evidence" value="ECO:0007669"/>
    <property type="project" value="UniProtKB-SubCell"/>
</dbReference>
<dbReference type="FunFam" id="3.30.457.60:FF:000002">
    <property type="entry name" value="Mitotic spindle assembly checkpoint protein MAD1"/>
    <property type="match status" value="1"/>
</dbReference>
<reference evidence="24" key="3">
    <citation type="submission" date="2025-09" db="UniProtKB">
        <authorList>
            <consortium name="Ensembl"/>
        </authorList>
    </citation>
    <scope>IDENTIFICATION</scope>
</reference>
<keyword evidence="17" id="KW-0539">Nucleus</keyword>
<keyword evidence="13" id="KW-0832">Ubl conjugation</keyword>
<keyword evidence="6" id="KW-0158">Chromosome</keyword>
<evidence type="ECO:0000256" key="22">
    <source>
        <dbReference type="ARBA" id="ARBA00075803"/>
    </source>
</evidence>
<evidence type="ECO:0000256" key="1">
    <source>
        <dbReference type="ARBA" id="ARBA00004259"/>
    </source>
</evidence>
<keyword evidence="10" id="KW-0132">Cell division</keyword>
<dbReference type="AlphaFoldDB" id="A0A8C6KD95"/>
<keyword evidence="9" id="KW-0597">Phosphoprotein</keyword>
<dbReference type="SUPFAM" id="SSF75704">
    <property type="entry name" value="Mitotic arrest deficient-like 1, Mad1"/>
    <property type="match status" value="1"/>
</dbReference>
<evidence type="ECO:0000256" key="10">
    <source>
        <dbReference type="ARBA" id="ARBA00022618"/>
    </source>
</evidence>
<name>A0A8C6KD95_NOTFU</name>
<evidence type="ECO:0000256" key="2">
    <source>
        <dbReference type="ARBA" id="ARBA00004300"/>
    </source>
</evidence>
<reference evidence="24" key="2">
    <citation type="submission" date="2025-08" db="UniProtKB">
        <authorList>
            <consortium name="Ensembl"/>
        </authorList>
    </citation>
    <scope>IDENTIFICATION</scope>
</reference>
<evidence type="ECO:0000256" key="23">
    <source>
        <dbReference type="SAM" id="Coils"/>
    </source>
</evidence>
<evidence type="ECO:0000256" key="19">
    <source>
        <dbReference type="ARBA" id="ARBA00023328"/>
    </source>
</evidence>
<keyword evidence="18" id="KW-0131">Cell cycle</keyword>
<keyword evidence="11" id="KW-0498">Mitosis</keyword>
<dbReference type="Gene3D" id="6.10.250.90">
    <property type="match status" value="1"/>
</dbReference>
<dbReference type="PANTHER" id="PTHR23168">
    <property type="entry name" value="MITOTIC SPINDLE ASSEMBLY CHECKPOINT PROTEIN MAD1 MITOTIC ARREST DEFICIENT-LIKE PROTEIN 1"/>
    <property type="match status" value="1"/>
</dbReference>
<keyword evidence="19" id="KW-0137">Centromere</keyword>
<dbReference type="GO" id="GO:0007094">
    <property type="term" value="P:mitotic spindle assembly checkpoint signaling"/>
    <property type="evidence" value="ECO:0007669"/>
    <property type="project" value="InterPro"/>
</dbReference>
<dbReference type="GeneTree" id="ENSGT00390000001316"/>